<dbReference type="InterPro" id="IPR013783">
    <property type="entry name" value="Ig-like_fold"/>
</dbReference>
<name>A0A8D8FQX4_CULPI</name>
<dbReference type="AlphaFoldDB" id="A0A8D8FQX4"/>
<dbReference type="EMBL" id="HBUE01159330">
    <property type="protein sequence ID" value="CAG6509368.1"/>
    <property type="molecule type" value="Transcribed_RNA"/>
</dbReference>
<dbReference type="InterPro" id="IPR007110">
    <property type="entry name" value="Ig-like_dom"/>
</dbReference>
<reference evidence="4" key="1">
    <citation type="submission" date="2021-05" db="EMBL/GenBank/DDBJ databases">
        <authorList>
            <person name="Alioto T."/>
            <person name="Alioto T."/>
            <person name="Gomez Garrido J."/>
        </authorList>
    </citation>
    <scope>NUCLEOTIDE SEQUENCE</scope>
</reference>
<dbReference type="EMBL" id="HBUE01087124">
    <property type="protein sequence ID" value="CAG6479881.1"/>
    <property type="molecule type" value="Transcribed_RNA"/>
</dbReference>
<keyword evidence="2" id="KW-0812">Transmembrane</keyword>
<dbReference type="EMBL" id="HBUE01087123">
    <property type="protein sequence ID" value="CAG6479880.1"/>
    <property type="molecule type" value="Transcribed_RNA"/>
</dbReference>
<dbReference type="Gene3D" id="2.60.40.10">
    <property type="entry name" value="Immunoglobulins"/>
    <property type="match status" value="2"/>
</dbReference>
<feature type="domain" description="Ig-like" evidence="3">
    <location>
        <begin position="118"/>
        <end position="195"/>
    </location>
</feature>
<dbReference type="InterPro" id="IPR036179">
    <property type="entry name" value="Ig-like_dom_sf"/>
</dbReference>
<dbReference type="PANTHER" id="PTHR21261">
    <property type="entry name" value="BEAT PROTEIN"/>
    <property type="match status" value="1"/>
</dbReference>
<keyword evidence="2" id="KW-0472">Membrane</keyword>
<feature type="region of interest" description="Disordered" evidence="1">
    <location>
        <begin position="340"/>
        <end position="361"/>
    </location>
</feature>
<accession>A0A8D8FQX4</accession>
<protein>
    <submittedName>
        <fullName evidence="4">(northern house mosquito) hypothetical protein</fullName>
    </submittedName>
</protein>
<dbReference type="EMBL" id="HBUE01264464">
    <property type="protein sequence ID" value="CAG6560747.1"/>
    <property type="molecule type" value="Transcribed_RNA"/>
</dbReference>
<sequence length="393" mass="43950">MTSSPPSSACSSTGSIFRGTIFLTAATRRRAGSSSRTSAREEQPEEEQHPPPQGHSQPQRPRRRTGVNTEAIMSKRRKIVYGWFNFIFLCGIMLAAQFTSVHSLKDLKIFVPDAVIMGNAATLSCQFELEKASLYSVRWYFESEEFYRYVPKESPPARTFPVSGITVDSSQSDATSVTLRGVTRDLTGQFQCEVSEDAPLFHTDIRQARMQVVELPKQDPQMQLEKTHITTLDNFRAVCTVGTSFPPANITWFINSKKIHRSPYQRITYRSFEGTPTFSSLDMYPHSQVLQDIYQTMPPFQTSLTVMCEISILHIYTKSAQQLIIVSDLVTTISPNLLGLDGSNNRRKGPNGDPDNSALTDNGSARASTIWWAIAAATVVLSLGVLDTRVHHW</sequence>
<dbReference type="EMBL" id="HBUE01087126">
    <property type="protein sequence ID" value="CAG6479882.1"/>
    <property type="molecule type" value="Transcribed_RNA"/>
</dbReference>
<feature type="transmembrane region" description="Helical" evidence="2">
    <location>
        <begin position="79"/>
        <end position="98"/>
    </location>
</feature>
<evidence type="ECO:0000256" key="1">
    <source>
        <dbReference type="SAM" id="MobiDB-lite"/>
    </source>
</evidence>
<dbReference type="FunFam" id="2.60.40.10:FF:000437">
    <property type="entry name" value="Beat-IIIc, isoform A"/>
    <property type="match status" value="1"/>
</dbReference>
<evidence type="ECO:0000256" key="2">
    <source>
        <dbReference type="SAM" id="Phobius"/>
    </source>
</evidence>
<keyword evidence="2" id="KW-1133">Transmembrane helix</keyword>
<evidence type="ECO:0000259" key="3">
    <source>
        <dbReference type="PROSITE" id="PS50835"/>
    </source>
</evidence>
<dbReference type="PANTHER" id="PTHR21261:SF17">
    <property type="entry name" value="BEAT VI"/>
    <property type="match status" value="1"/>
</dbReference>
<organism evidence="4">
    <name type="scientific">Culex pipiens</name>
    <name type="common">House mosquito</name>
    <dbReference type="NCBI Taxonomy" id="7175"/>
    <lineage>
        <taxon>Eukaryota</taxon>
        <taxon>Metazoa</taxon>
        <taxon>Ecdysozoa</taxon>
        <taxon>Arthropoda</taxon>
        <taxon>Hexapoda</taxon>
        <taxon>Insecta</taxon>
        <taxon>Pterygota</taxon>
        <taxon>Neoptera</taxon>
        <taxon>Endopterygota</taxon>
        <taxon>Diptera</taxon>
        <taxon>Nematocera</taxon>
        <taxon>Culicoidea</taxon>
        <taxon>Culicidae</taxon>
        <taxon>Culicinae</taxon>
        <taxon>Culicini</taxon>
        <taxon>Culex</taxon>
        <taxon>Culex</taxon>
    </lineage>
</organism>
<dbReference type="SUPFAM" id="SSF48726">
    <property type="entry name" value="Immunoglobulin"/>
    <property type="match status" value="1"/>
</dbReference>
<feature type="compositionally biased region" description="Basic and acidic residues" evidence="1">
    <location>
        <begin position="38"/>
        <end position="49"/>
    </location>
</feature>
<proteinExistence type="predicted"/>
<dbReference type="EMBL" id="HBUE01264465">
    <property type="protein sequence ID" value="CAG6560748.1"/>
    <property type="molecule type" value="Transcribed_RNA"/>
</dbReference>
<feature type="region of interest" description="Disordered" evidence="1">
    <location>
        <begin position="25"/>
        <end position="67"/>
    </location>
</feature>
<dbReference type="EMBL" id="HBUE01159331">
    <property type="protein sequence ID" value="CAG6509369.1"/>
    <property type="molecule type" value="Transcribed_RNA"/>
</dbReference>
<evidence type="ECO:0000313" key="4">
    <source>
        <dbReference type="EMBL" id="CAG6479880.1"/>
    </source>
</evidence>
<dbReference type="PROSITE" id="PS50835">
    <property type="entry name" value="IG_LIKE"/>
    <property type="match status" value="1"/>
</dbReference>